<organism evidence="3 4">
    <name type="scientific">Cymbomonas tetramitiformis</name>
    <dbReference type="NCBI Taxonomy" id="36881"/>
    <lineage>
        <taxon>Eukaryota</taxon>
        <taxon>Viridiplantae</taxon>
        <taxon>Chlorophyta</taxon>
        <taxon>Pyramimonadophyceae</taxon>
        <taxon>Pyramimonadales</taxon>
        <taxon>Pyramimonadaceae</taxon>
        <taxon>Cymbomonas</taxon>
    </lineage>
</organism>
<accession>A0AAE0GQU8</accession>
<dbReference type="EMBL" id="LGRX02003175">
    <property type="protein sequence ID" value="KAK3282744.1"/>
    <property type="molecule type" value="Genomic_DNA"/>
</dbReference>
<dbReference type="InterPro" id="IPR011057">
    <property type="entry name" value="Mss4-like_sf"/>
</dbReference>
<sequence>MQASEMPKCVAPIQTELLYGCEKDLAMADRICCHNTYWAEPSGYLRKPHVKLFQKLDSSAVTTFYDSTCNLPLFQAPVGRTFSDWKTESLAHGWPSFRPEETFKKNVVILPGGEVRSACGLHLGHDIPDHKGPRYCIDLVCIAGNGGDLVVTNTTDDTALEKLQPLAILPESTQSPEETDTSLSQLKTLGEFAVTVFASVAMASSIIFIITGVVHRCYRYHVNMEDTEELGDSLSAEEEDGDRDETYELQPLTQDDRES</sequence>
<evidence type="ECO:0000256" key="2">
    <source>
        <dbReference type="SAM" id="Phobius"/>
    </source>
</evidence>
<feature type="region of interest" description="Disordered" evidence="1">
    <location>
        <begin position="229"/>
        <end position="259"/>
    </location>
</feature>
<keyword evidence="2" id="KW-1133">Transmembrane helix</keyword>
<feature type="transmembrane region" description="Helical" evidence="2">
    <location>
        <begin position="192"/>
        <end position="214"/>
    </location>
</feature>
<dbReference type="Proteomes" id="UP001190700">
    <property type="component" value="Unassembled WGS sequence"/>
</dbReference>
<keyword evidence="2" id="KW-0472">Membrane</keyword>
<gene>
    <name evidence="3" type="ORF">CYMTET_9532</name>
</gene>
<dbReference type="SUPFAM" id="SSF51316">
    <property type="entry name" value="Mss4-like"/>
    <property type="match status" value="1"/>
</dbReference>
<evidence type="ECO:0000256" key="1">
    <source>
        <dbReference type="SAM" id="MobiDB-lite"/>
    </source>
</evidence>
<comment type="caution">
    <text evidence="3">The sequence shown here is derived from an EMBL/GenBank/DDBJ whole genome shotgun (WGS) entry which is preliminary data.</text>
</comment>
<protein>
    <submittedName>
        <fullName evidence="3">Uncharacterized protein</fullName>
    </submittedName>
</protein>
<proteinExistence type="predicted"/>
<dbReference type="Gene3D" id="2.170.150.20">
    <property type="entry name" value="Peptide methionine sulfoxide reductase"/>
    <property type="match status" value="1"/>
</dbReference>
<evidence type="ECO:0000313" key="4">
    <source>
        <dbReference type="Proteomes" id="UP001190700"/>
    </source>
</evidence>
<name>A0AAE0GQU8_9CHLO</name>
<keyword evidence="4" id="KW-1185">Reference proteome</keyword>
<keyword evidence="2" id="KW-0812">Transmembrane</keyword>
<dbReference type="AlphaFoldDB" id="A0AAE0GQU8"/>
<feature type="compositionally biased region" description="Acidic residues" evidence="1">
    <location>
        <begin position="229"/>
        <end position="247"/>
    </location>
</feature>
<evidence type="ECO:0000313" key="3">
    <source>
        <dbReference type="EMBL" id="KAK3282744.1"/>
    </source>
</evidence>
<reference evidence="3 4" key="1">
    <citation type="journal article" date="2015" name="Genome Biol. Evol.">
        <title>Comparative Genomics of a Bacterivorous Green Alga Reveals Evolutionary Causalities and Consequences of Phago-Mixotrophic Mode of Nutrition.</title>
        <authorList>
            <person name="Burns J.A."/>
            <person name="Paasch A."/>
            <person name="Narechania A."/>
            <person name="Kim E."/>
        </authorList>
    </citation>
    <scope>NUCLEOTIDE SEQUENCE [LARGE SCALE GENOMIC DNA]</scope>
    <source>
        <strain evidence="3 4">PLY_AMNH</strain>
    </source>
</reference>